<feature type="domain" description="Cobalamin synthesis G N-terminal" evidence="2">
    <location>
        <begin position="46"/>
        <end position="122"/>
    </location>
</feature>
<organism evidence="3 4">
    <name type="scientific">Halodesulfurarchaeum formicicum</name>
    <dbReference type="NCBI Taxonomy" id="1873524"/>
    <lineage>
        <taxon>Archaea</taxon>
        <taxon>Methanobacteriati</taxon>
        <taxon>Methanobacteriota</taxon>
        <taxon>Stenosarchaea group</taxon>
        <taxon>Halobacteria</taxon>
        <taxon>Halobacteriales</taxon>
        <taxon>Halobacteriaceae</taxon>
        <taxon>Halodesulfurarchaeum</taxon>
    </lineage>
</organism>
<dbReference type="EC" id="3.7.1.12" evidence="3"/>
<dbReference type="NCBIfam" id="NF004465">
    <property type="entry name" value="PRK05788.1-3"/>
    <property type="match status" value="1"/>
</dbReference>
<dbReference type="Pfam" id="PF11760">
    <property type="entry name" value="CbiG_N"/>
    <property type="match status" value="1"/>
</dbReference>
<dbReference type="Gene3D" id="3.40.50.11220">
    <property type="match status" value="1"/>
</dbReference>
<dbReference type="SUPFAM" id="SSF159664">
    <property type="entry name" value="CobE/GbiG C-terminal domain-like"/>
    <property type="match status" value="1"/>
</dbReference>
<sequence>MTGESEVDSVAVIAFERDTEAATEIATALEAPGRTVEHVEYADGVFEAAWDRDAIVAVMASGIVVRKIAPLLEDKWTDPAVVAIDGDHTWSLPLVGGHHGANRLAAELTAVGAVPAVTTATEAAGKQAVEGRAEALDATIETPDSTVATNLAVLREALGPVERLEGPRAVLVDEDVTVLRQSGDANLVLGTGCRAGTDAETCKQAWRGALEAADRELSEVAFVATGDLKAQEPGLREAAADLDLGLVTFERETLEDFEGPSPSKARELTGWPGIAEASALAGGHDHELLAEKRQFEDQVTVAIGR</sequence>
<evidence type="ECO:0000313" key="4">
    <source>
        <dbReference type="Proteomes" id="UP000186165"/>
    </source>
</evidence>
<dbReference type="RefSeq" id="WP_071933473.1">
    <property type="nucleotide sequence ID" value="NZ_CP016804.1"/>
</dbReference>
<dbReference type="InterPro" id="IPR021744">
    <property type="entry name" value="CbiG_N"/>
</dbReference>
<dbReference type="EMBL" id="CP016804">
    <property type="protein sequence ID" value="APE96344.1"/>
    <property type="molecule type" value="Genomic_DNA"/>
</dbReference>
<dbReference type="GO" id="GO:0043779">
    <property type="term" value="F:cobalt-precorrin-5A acetaldehyde-lyase activity"/>
    <property type="evidence" value="ECO:0007669"/>
    <property type="project" value="UniProtKB-EC"/>
</dbReference>
<dbReference type="KEGG" id="hhsr:HSR6_1912"/>
<dbReference type="InterPro" id="IPR036518">
    <property type="entry name" value="CobE/GbiG_C_sf"/>
</dbReference>
<name>A0A1J1AF21_9EURY</name>
<evidence type="ECO:0000259" key="2">
    <source>
        <dbReference type="Pfam" id="PF11760"/>
    </source>
</evidence>
<evidence type="ECO:0000259" key="1">
    <source>
        <dbReference type="Pfam" id="PF01890"/>
    </source>
</evidence>
<dbReference type="PANTHER" id="PTHR37477">
    <property type="entry name" value="COBALT-PRECORRIN-5A HYDROLASE"/>
    <property type="match status" value="1"/>
</dbReference>
<dbReference type="InterPro" id="IPR052553">
    <property type="entry name" value="CbiG_hydrolase"/>
</dbReference>
<proteinExistence type="predicted"/>
<dbReference type="GO" id="GO:0009236">
    <property type="term" value="P:cobalamin biosynthetic process"/>
    <property type="evidence" value="ECO:0007669"/>
    <property type="project" value="InterPro"/>
</dbReference>
<dbReference type="Proteomes" id="UP000186165">
    <property type="component" value="Chromosome"/>
</dbReference>
<protein>
    <submittedName>
        <fullName evidence="3">Cobalt-precorrin 5A hydrolase</fullName>
        <ecNumber evidence="3">3.7.1.12</ecNumber>
    </submittedName>
</protein>
<keyword evidence="4" id="KW-1185">Reference proteome</keyword>
<dbReference type="Gene3D" id="3.30.420.180">
    <property type="entry name" value="CobE/GbiG C-terminal domain"/>
    <property type="match status" value="1"/>
</dbReference>
<accession>A0A1J1AF21</accession>
<dbReference type="SUPFAM" id="SSF159672">
    <property type="entry name" value="CbiG N-terminal domain-like"/>
    <property type="match status" value="1"/>
</dbReference>
<feature type="domain" description="CobE/GbiG C-terminal" evidence="1">
    <location>
        <begin position="187"/>
        <end position="303"/>
    </location>
</feature>
<dbReference type="Pfam" id="PF01890">
    <property type="entry name" value="CbiG_C"/>
    <property type="match status" value="1"/>
</dbReference>
<gene>
    <name evidence="3" type="primary">cbiG</name>
    <name evidence="3" type="ORF">HSR6_1912</name>
</gene>
<reference evidence="4" key="1">
    <citation type="submission" date="2016-08" db="EMBL/GenBank/DDBJ databases">
        <title>Discovery of first anaerobic lithoheterotrophic haloarchae widely represented in hypersaline habitats.</title>
        <authorList>
            <person name="Sorokin D.Y."/>
            <person name="Kublanov I.V."/>
            <person name="Roman P."/>
            <person name="Sinninghe Damste J.S."/>
            <person name="Golyshin P.N."/>
            <person name="Rojo D."/>
            <person name="Ciordia S."/>
            <person name="Mena Md.C."/>
            <person name="Ferrer M."/>
            <person name="Smedile F."/>
            <person name="Messina E."/>
            <person name="La Cono V."/>
            <person name="Yakimov M.M."/>
        </authorList>
    </citation>
    <scope>NUCLEOTIDE SEQUENCE [LARGE SCALE GENOMIC DNA]</scope>
    <source>
        <strain evidence="4">HSR6</strain>
    </source>
</reference>
<dbReference type="InterPro" id="IPR002750">
    <property type="entry name" value="CobE/GbiG_C"/>
</dbReference>
<keyword evidence="3" id="KW-0378">Hydrolase</keyword>
<dbReference type="AlphaFoldDB" id="A0A1J1AF21"/>
<dbReference type="GeneID" id="30418446"/>
<dbReference type="OrthoDB" id="4722at2157"/>
<evidence type="ECO:0000313" key="3">
    <source>
        <dbReference type="EMBL" id="APE96344.1"/>
    </source>
</evidence>
<dbReference type="PANTHER" id="PTHR37477:SF1">
    <property type="entry name" value="COBALT-PRECORRIN-5A HYDROLASE"/>
    <property type="match status" value="1"/>
</dbReference>
<dbReference type="InterPro" id="IPR038029">
    <property type="entry name" value="GbiG_N_sf"/>
</dbReference>